<protein>
    <submittedName>
        <fullName evidence="2">Uncharacterized protein</fullName>
    </submittedName>
</protein>
<keyword evidence="1" id="KW-1133">Transmembrane helix</keyword>
<evidence type="ECO:0000313" key="3">
    <source>
        <dbReference type="Proteomes" id="UP001596103"/>
    </source>
</evidence>
<evidence type="ECO:0000256" key="1">
    <source>
        <dbReference type="SAM" id="Phobius"/>
    </source>
</evidence>
<comment type="caution">
    <text evidence="2">The sequence shown here is derived from an EMBL/GenBank/DDBJ whole genome shotgun (WGS) entry which is preliminary data.</text>
</comment>
<dbReference type="RefSeq" id="WP_377715319.1">
    <property type="nucleotide sequence ID" value="NZ_JBHSMP010000038.1"/>
</dbReference>
<dbReference type="EMBL" id="JBHSMP010000038">
    <property type="protein sequence ID" value="MFC5431804.1"/>
    <property type="molecule type" value="Genomic_DNA"/>
</dbReference>
<dbReference type="Proteomes" id="UP001596103">
    <property type="component" value="Unassembled WGS sequence"/>
</dbReference>
<evidence type="ECO:0000313" key="2">
    <source>
        <dbReference type="EMBL" id="MFC5431804.1"/>
    </source>
</evidence>
<keyword evidence="3" id="KW-1185">Reference proteome</keyword>
<sequence>MYVQSTLGGAAVAGLVRENDRGARRSVRRRTRVAGAIIAGYDCFLSGTVAVPVFNKIFFPGIDPIPGAIVLVRTRPMRALHDRMLNRISDYPAASGTY</sequence>
<feature type="transmembrane region" description="Helical" evidence="1">
    <location>
        <begin position="33"/>
        <end position="51"/>
    </location>
</feature>
<keyword evidence="1" id="KW-0472">Membrane</keyword>
<name>A0ABW0JGZ0_9BURK</name>
<accession>A0ABW0JGZ0</accession>
<organism evidence="2 3">
    <name type="scientific">Paraburkholderia denitrificans</name>
    <dbReference type="NCBI Taxonomy" id="694025"/>
    <lineage>
        <taxon>Bacteria</taxon>
        <taxon>Pseudomonadati</taxon>
        <taxon>Pseudomonadota</taxon>
        <taxon>Betaproteobacteria</taxon>
        <taxon>Burkholderiales</taxon>
        <taxon>Burkholderiaceae</taxon>
        <taxon>Paraburkholderia</taxon>
    </lineage>
</organism>
<reference evidence="3" key="1">
    <citation type="journal article" date="2019" name="Int. J. Syst. Evol. Microbiol.">
        <title>The Global Catalogue of Microorganisms (GCM) 10K type strain sequencing project: providing services to taxonomists for standard genome sequencing and annotation.</title>
        <authorList>
            <consortium name="The Broad Institute Genomics Platform"/>
            <consortium name="The Broad Institute Genome Sequencing Center for Infectious Disease"/>
            <person name="Wu L."/>
            <person name="Ma J."/>
        </authorList>
    </citation>
    <scope>NUCLEOTIDE SEQUENCE [LARGE SCALE GENOMIC DNA]</scope>
    <source>
        <strain evidence="3">CCUG 56042</strain>
    </source>
</reference>
<gene>
    <name evidence="2" type="ORF">ACFPTO_23855</name>
</gene>
<keyword evidence="1" id="KW-0812">Transmembrane</keyword>
<proteinExistence type="predicted"/>